<dbReference type="InterPro" id="IPR037107">
    <property type="entry name" value="Put_OMP_sf"/>
</dbReference>
<name>A0A2T5J1B2_9GAMM</name>
<protein>
    <submittedName>
        <fullName evidence="2">Uncharacterized protein DUF2219</fullName>
    </submittedName>
</protein>
<accession>A0A2T5J1B2</accession>
<evidence type="ECO:0000313" key="3">
    <source>
        <dbReference type="Proteomes" id="UP000244223"/>
    </source>
</evidence>
<dbReference type="Proteomes" id="UP000244223">
    <property type="component" value="Unassembled WGS sequence"/>
</dbReference>
<dbReference type="Gene3D" id="2.40.128.140">
    <property type="entry name" value="Outer membrane protein"/>
    <property type="match status" value="1"/>
</dbReference>
<dbReference type="EMBL" id="QAON01000004">
    <property type="protein sequence ID" value="PTQ90153.1"/>
    <property type="molecule type" value="Genomic_DNA"/>
</dbReference>
<feature type="chain" id="PRO_5015767462" evidence="1">
    <location>
        <begin position="25"/>
        <end position="352"/>
    </location>
</feature>
<dbReference type="RefSeq" id="WP_107865148.1">
    <property type="nucleotide sequence ID" value="NZ_QAON01000004.1"/>
</dbReference>
<keyword evidence="1" id="KW-0732">Signal</keyword>
<sequence>MLTWQRFYAAVSLLFALSPENAYSHNNNDNLWPEPEQSGWSLHIDNDLFSPHKQDRDYTGGINITFAGQHVKRWPISVDRALTFINQGLGIRHPNNLYLHSLQLGIAAFSPEDIQQENIVYDDRPYASLLYLANSQLQIVDDNTANQSTLTVGILGTKAAQRLQESIHQVTGSEPPQGWQHQIAKGGELTLKYSYAHQRLWYKQATMEIKQSYEGSLGFLTEANSAISVRWGRISSPWWSFTPDRSEYFAQPSVGLPMQYRYRQPELYLWAGTKLRVRAYNAFLQGQFRESTFSYQQSELEPLLVESWLGVTQQISTHYRLSWVWRYQSAELKQGHGHRDLIWGSIMINRDF</sequence>
<reference evidence="2 3" key="1">
    <citation type="submission" date="2018-04" db="EMBL/GenBank/DDBJ databases">
        <title>Genomic Encyclopedia of Archaeal and Bacterial Type Strains, Phase II (KMG-II): from individual species to whole genera.</title>
        <authorList>
            <person name="Goeker M."/>
        </authorList>
    </citation>
    <scope>NUCLEOTIDE SEQUENCE [LARGE SCALE GENOMIC DNA]</scope>
    <source>
        <strain evidence="2 3">DSM 5822</strain>
    </source>
</reference>
<dbReference type="Pfam" id="PF09982">
    <property type="entry name" value="LpxR"/>
    <property type="match status" value="1"/>
</dbReference>
<evidence type="ECO:0000256" key="1">
    <source>
        <dbReference type="SAM" id="SignalP"/>
    </source>
</evidence>
<proteinExistence type="predicted"/>
<feature type="signal peptide" evidence="1">
    <location>
        <begin position="1"/>
        <end position="24"/>
    </location>
</feature>
<evidence type="ECO:0000313" key="2">
    <source>
        <dbReference type="EMBL" id="PTQ90153.1"/>
    </source>
</evidence>
<keyword evidence="3" id="KW-1185">Reference proteome</keyword>
<dbReference type="OrthoDB" id="9776275at2"/>
<dbReference type="InterPro" id="IPR018707">
    <property type="entry name" value="LpxR"/>
</dbReference>
<organism evidence="2 3">
    <name type="scientific">Agitococcus lubricus</name>
    <dbReference type="NCBI Taxonomy" id="1077255"/>
    <lineage>
        <taxon>Bacteria</taxon>
        <taxon>Pseudomonadati</taxon>
        <taxon>Pseudomonadota</taxon>
        <taxon>Gammaproteobacteria</taxon>
        <taxon>Moraxellales</taxon>
        <taxon>Moraxellaceae</taxon>
        <taxon>Agitococcus</taxon>
    </lineage>
</organism>
<comment type="caution">
    <text evidence="2">The sequence shown here is derived from an EMBL/GenBank/DDBJ whole genome shotgun (WGS) entry which is preliminary data.</text>
</comment>
<gene>
    <name evidence="2" type="ORF">C8N29_104198</name>
</gene>
<dbReference type="AlphaFoldDB" id="A0A2T5J1B2"/>